<proteinExistence type="predicted"/>
<comment type="caution">
    <text evidence="1">The sequence shown here is derived from an EMBL/GenBank/DDBJ whole genome shotgun (WGS) entry which is preliminary data.</text>
</comment>
<gene>
    <name evidence="1" type="ORF">CGZ94_05075</name>
</gene>
<keyword evidence="2" id="KW-1185">Reference proteome</keyword>
<dbReference type="RefSeq" id="WP_094357657.1">
    <property type="nucleotide sequence ID" value="NZ_NMVK01000013.1"/>
</dbReference>
<sequence>MSEQRIDKEQVRNDLLSHLRGGEDVLDEAVQVRATDAAPTDDGAYTIDDEVQADEAGDTHAAFQQVDDAQADLVADARGLDFSPKDTVEPGAIITLAGDRYVVGVASDEFTSGGATYAGIGTDAPLYAELRGKRAGDSVSFRGQSSSIDAVC</sequence>
<organism evidence="1 2">
    <name type="scientific">Enemella evansiae</name>
    <dbReference type="NCBI Taxonomy" id="2016499"/>
    <lineage>
        <taxon>Bacteria</taxon>
        <taxon>Bacillati</taxon>
        <taxon>Actinomycetota</taxon>
        <taxon>Actinomycetes</taxon>
        <taxon>Propionibacteriales</taxon>
        <taxon>Propionibacteriaceae</taxon>
        <taxon>Enemella</taxon>
    </lineage>
</organism>
<dbReference type="EMBL" id="NMVO01000004">
    <property type="protein sequence ID" value="OYO16314.1"/>
    <property type="molecule type" value="Genomic_DNA"/>
</dbReference>
<dbReference type="OrthoDB" id="3788513at2"/>
<accession>A0A255GTE2</accession>
<evidence type="ECO:0000313" key="1">
    <source>
        <dbReference type="EMBL" id="OYO16314.1"/>
    </source>
</evidence>
<protein>
    <submittedName>
        <fullName evidence="1">Uncharacterized protein</fullName>
    </submittedName>
</protein>
<evidence type="ECO:0000313" key="2">
    <source>
        <dbReference type="Proteomes" id="UP000215896"/>
    </source>
</evidence>
<dbReference type="Proteomes" id="UP000215896">
    <property type="component" value="Unassembled WGS sequence"/>
</dbReference>
<reference evidence="1 2" key="1">
    <citation type="submission" date="2017-07" db="EMBL/GenBank/DDBJ databases">
        <title>Draft whole genome sequences of clinical Proprionibacteriaceae strains.</title>
        <authorList>
            <person name="Bernier A.-M."/>
            <person name="Bernard K."/>
            <person name="Domingo M.-C."/>
        </authorList>
    </citation>
    <scope>NUCLEOTIDE SEQUENCE [LARGE SCALE GENOMIC DNA]</scope>
    <source>
        <strain evidence="1 2">NML 030167</strain>
    </source>
</reference>
<name>A0A255GTE2_9ACTN</name>
<dbReference type="AlphaFoldDB" id="A0A255GTE2"/>